<proteinExistence type="predicted"/>
<name>A0ACB7TDF4_HYAAI</name>
<gene>
    <name evidence="1" type="ORF">HPB50_011519</name>
</gene>
<reference evidence="1" key="1">
    <citation type="submission" date="2020-05" db="EMBL/GenBank/DDBJ databases">
        <title>Large-scale comparative analyses of tick genomes elucidate their genetic diversity and vector capacities.</title>
        <authorList>
            <person name="Jia N."/>
            <person name="Wang J."/>
            <person name="Shi W."/>
            <person name="Du L."/>
            <person name="Sun Y."/>
            <person name="Zhan W."/>
            <person name="Jiang J."/>
            <person name="Wang Q."/>
            <person name="Zhang B."/>
            <person name="Ji P."/>
            <person name="Sakyi L.B."/>
            <person name="Cui X."/>
            <person name="Yuan T."/>
            <person name="Jiang B."/>
            <person name="Yang W."/>
            <person name="Lam T.T.-Y."/>
            <person name="Chang Q."/>
            <person name="Ding S."/>
            <person name="Wang X."/>
            <person name="Zhu J."/>
            <person name="Ruan X."/>
            <person name="Zhao L."/>
            <person name="Wei J."/>
            <person name="Que T."/>
            <person name="Du C."/>
            <person name="Cheng J."/>
            <person name="Dai P."/>
            <person name="Han X."/>
            <person name="Huang E."/>
            <person name="Gao Y."/>
            <person name="Liu J."/>
            <person name="Shao H."/>
            <person name="Ye R."/>
            <person name="Li L."/>
            <person name="Wei W."/>
            <person name="Wang X."/>
            <person name="Wang C."/>
            <person name="Yang T."/>
            <person name="Huo Q."/>
            <person name="Li W."/>
            <person name="Guo W."/>
            <person name="Chen H."/>
            <person name="Zhou L."/>
            <person name="Ni X."/>
            <person name="Tian J."/>
            <person name="Zhou Y."/>
            <person name="Sheng Y."/>
            <person name="Liu T."/>
            <person name="Pan Y."/>
            <person name="Xia L."/>
            <person name="Li J."/>
            <person name="Zhao F."/>
            <person name="Cao W."/>
        </authorList>
    </citation>
    <scope>NUCLEOTIDE SEQUENCE</scope>
    <source>
        <strain evidence="1">Hyas-2018</strain>
    </source>
</reference>
<dbReference type="EMBL" id="CM023490">
    <property type="protein sequence ID" value="KAH6942894.1"/>
    <property type="molecule type" value="Genomic_DNA"/>
</dbReference>
<evidence type="ECO:0000313" key="2">
    <source>
        <dbReference type="Proteomes" id="UP000821845"/>
    </source>
</evidence>
<dbReference type="Proteomes" id="UP000821845">
    <property type="component" value="Chromosome 10"/>
</dbReference>
<evidence type="ECO:0000313" key="1">
    <source>
        <dbReference type="EMBL" id="KAH6942894.1"/>
    </source>
</evidence>
<comment type="caution">
    <text evidence="1">The sequence shown here is derived from an EMBL/GenBank/DDBJ whole genome shotgun (WGS) entry which is preliminary data.</text>
</comment>
<organism evidence="1 2">
    <name type="scientific">Hyalomma asiaticum</name>
    <name type="common">Tick</name>
    <dbReference type="NCBI Taxonomy" id="266040"/>
    <lineage>
        <taxon>Eukaryota</taxon>
        <taxon>Metazoa</taxon>
        <taxon>Ecdysozoa</taxon>
        <taxon>Arthropoda</taxon>
        <taxon>Chelicerata</taxon>
        <taxon>Arachnida</taxon>
        <taxon>Acari</taxon>
        <taxon>Parasitiformes</taxon>
        <taxon>Ixodida</taxon>
        <taxon>Ixodoidea</taxon>
        <taxon>Ixodidae</taxon>
        <taxon>Hyalomminae</taxon>
        <taxon>Hyalomma</taxon>
    </lineage>
</organism>
<sequence>MCNTGPTRGGVGPSSDGIAICVNDPALSSVLILAVEFSGLPSVAVSMLQCREMLLCCGSSCPTGLASGVLALLSCEKRGTSGEAASDLGSCSEISFSNSSRTARCSCVGPTCTSEARVLASYDETSRSSSDRVWSSTSAAGGAAGVLVLVGVPDVLVVLVEEAGVGSAVAGEEAPVLASGDEESGSSSGRVGSSTGVDGMAVGAPVLVAVAGVPVLVEGAGPVSVAAGGEVAPGEDTGCPTGMGGACAACRAACRWCHWVWFASPCRDGKEELQSSHLCLGRPSAGACAGKPARQACWRGRALRICSQTLQTLCTWRMRAPQSDSRFRWRFWRRDVQLTVV</sequence>
<protein>
    <submittedName>
        <fullName evidence="1">Uncharacterized protein</fullName>
    </submittedName>
</protein>
<accession>A0ACB7TDF4</accession>
<keyword evidence="2" id="KW-1185">Reference proteome</keyword>